<name>A0AA88L7C5_ARTSF</name>
<gene>
    <name evidence="1" type="ORF">QYM36_010311</name>
</gene>
<organism evidence="1 2">
    <name type="scientific">Artemia franciscana</name>
    <name type="common">Brine shrimp</name>
    <name type="synonym">Artemia sanfranciscana</name>
    <dbReference type="NCBI Taxonomy" id="6661"/>
    <lineage>
        <taxon>Eukaryota</taxon>
        <taxon>Metazoa</taxon>
        <taxon>Ecdysozoa</taxon>
        <taxon>Arthropoda</taxon>
        <taxon>Crustacea</taxon>
        <taxon>Branchiopoda</taxon>
        <taxon>Anostraca</taxon>
        <taxon>Artemiidae</taxon>
        <taxon>Artemia</taxon>
    </lineage>
</organism>
<dbReference type="Proteomes" id="UP001187531">
    <property type="component" value="Unassembled WGS sequence"/>
</dbReference>
<evidence type="ECO:0000313" key="1">
    <source>
        <dbReference type="EMBL" id="KAK2715694.1"/>
    </source>
</evidence>
<reference evidence="1" key="1">
    <citation type="submission" date="2023-07" db="EMBL/GenBank/DDBJ databases">
        <title>Chromosome-level genome assembly of Artemia franciscana.</title>
        <authorList>
            <person name="Jo E."/>
        </authorList>
    </citation>
    <scope>NUCLEOTIDE SEQUENCE</scope>
    <source>
        <tissue evidence="1">Whole body</tissue>
    </source>
</reference>
<protein>
    <submittedName>
        <fullName evidence="1">Uncharacterized protein</fullName>
    </submittedName>
</protein>
<dbReference type="AlphaFoldDB" id="A0AA88L7C5"/>
<accession>A0AA88L7C5</accession>
<keyword evidence="2" id="KW-1185">Reference proteome</keyword>
<comment type="caution">
    <text evidence="1">The sequence shown here is derived from an EMBL/GenBank/DDBJ whole genome shotgun (WGS) entry which is preliminary data.</text>
</comment>
<proteinExistence type="predicted"/>
<evidence type="ECO:0000313" key="2">
    <source>
        <dbReference type="Proteomes" id="UP001187531"/>
    </source>
</evidence>
<sequence>MEKLNSITSDHDRLELEVLCSRSTSQYIAASVTSEDFNADAVAAIYKQKYERCCRDLEFMKEKLRAQHEDDLDQMVSIEKQLEKKCPMETKGLCGLDVDVDRRVHN</sequence>
<dbReference type="EMBL" id="JAVRJZ010000012">
    <property type="protein sequence ID" value="KAK2715694.1"/>
    <property type="molecule type" value="Genomic_DNA"/>
</dbReference>